<dbReference type="InterPro" id="IPR002355">
    <property type="entry name" value="Cu_oxidase_Cu_BS"/>
</dbReference>
<feature type="domain" description="Plastocyanin-like" evidence="7">
    <location>
        <begin position="74"/>
        <end position="190"/>
    </location>
</feature>
<dbReference type="InterPro" id="IPR045087">
    <property type="entry name" value="Cu-oxidase_fam"/>
</dbReference>
<evidence type="ECO:0000259" key="7">
    <source>
        <dbReference type="Pfam" id="PF07732"/>
    </source>
</evidence>
<dbReference type="NCBIfam" id="TIGR03390">
    <property type="entry name" value="ascorbOXfungal"/>
    <property type="match status" value="1"/>
</dbReference>
<keyword evidence="2" id="KW-0479">Metal-binding</keyword>
<dbReference type="InterPro" id="IPR008972">
    <property type="entry name" value="Cupredoxin"/>
</dbReference>
<evidence type="ECO:0000256" key="2">
    <source>
        <dbReference type="ARBA" id="ARBA00022723"/>
    </source>
</evidence>
<dbReference type="Gene3D" id="2.60.40.420">
    <property type="entry name" value="Cupredoxins - blue copper proteins"/>
    <property type="match status" value="3"/>
</dbReference>
<dbReference type="InterPro" id="IPR033138">
    <property type="entry name" value="Cu_oxidase_CS"/>
</dbReference>
<dbReference type="InterPro" id="IPR011707">
    <property type="entry name" value="Cu-oxidase-like_N"/>
</dbReference>
<dbReference type="InterPro" id="IPR001117">
    <property type="entry name" value="Cu-oxidase_2nd"/>
</dbReference>
<dbReference type="PROSITE" id="PS00079">
    <property type="entry name" value="MULTICOPPER_OXIDASE1"/>
    <property type="match status" value="1"/>
</dbReference>
<dbReference type="PANTHER" id="PTHR11709">
    <property type="entry name" value="MULTI-COPPER OXIDASE"/>
    <property type="match status" value="1"/>
</dbReference>
<dbReference type="Pfam" id="PF00394">
    <property type="entry name" value="Cu-oxidase"/>
    <property type="match status" value="1"/>
</dbReference>
<dbReference type="CDD" id="cd13873">
    <property type="entry name" value="CuRO_2_AAO_like_2"/>
    <property type="match status" value="1"/>
</dbReference>
<name>A0A2J6RR22_HYAVF</name>
<organism evidence="8 9">
    <name type="scientific">Hyaloscypha variabilis (strain UAMH 11265 / GT02V1 / F)</name>
    <name type="common">Meliniomyces variabilis</name>
    <dbReference type="NCBI Taxonomy" id="1149755"/>
    <lineage>
        <taxon>Eukaryota</taxon>
        <taxon>Fungi</taxon>
        <taxon>Dikarya</taxon>
        <taxon>Ascomycota</taxon>
        <taxon>Pezizomycotina</taxon>
        <taxon>Leotiomycetes</taxon>
        <taxon>Helotiales</taxon>
        <taxon>Hyaloscyphaceae</taxon>
        <taxon>Hyaloscypha</taxon>
        <taxon>Hyaloscypha variabilis</taxon>
    </lineage>
</organism>
<reference evidence="8 9" key="1">
    <citation type="submission" date="2016-04" db="EMBL/GenBank/DDBJ databases">
        <title>A degradative enzymes factory behind the ericoid mycorrhizal symbiosis.</title>
        <authorList>
            <consortium name="DOE Joint Genome Institute"/>
            <person name="Martino E."/>
            <person name="Morin E."/>
            <person name="Grelet G."/>
            <person name="Kuo A."/>
            <person name="Kohler A."/>
            <person name="Daghino S."/>
            <person name="Barry K."/>
            <person name="Choi C."/>
            <person name="Cichocki N."/>
            <person name="Clum A."/>
            <person name="Copeland A."/>
            <person name="Hainaut M."/>
            <person name="Haridas S."/>
            <person name="Labutti K."/>
            <person name="Lindquist E."/>
            <person name="Lipzen A."/>
            <person name="Khouja H.-R."/>
            <person name="Murat C."/>
            <person name="Ohm R."/>
            <person name="Olson A."/>
            <person name="Spatafora J."/>
            <person name="Veneault-Fourrey C."/>
            <person name="Henrissat B."/>
            <person name="Grigoriev I."/>
            <person name="Martin F."/>
            <person name="Perotto S."/>
        </authorList>
    </citation>
    <scope>NUCLEOTIDE SEQUENCE [LARGE SCALE GENOMIC DNA]</scope>
    <source>
        <strain evidence="8 9">F</strain>
    </source>
</reference>
<dbReference type="PROSITE" id="PS00080">
    <property type="entry name" value="MULTICOPPER_OXIDASE2"/>
    <property type="match status" value="1"/>
</dbReference>
<evidence type="ECO:0000259" key="5">
    <source>
        <dbReference type="Pfam" id="PF00394"/>
    </source>
</evidence>
<evidence type="ECO:0000256" key="4">
    <source>
        <dbReference type="ARBA" id="ARBA00023008"/>
    </source>
</evidence>
<protein>
    <submittedName>
        <fullName evidence="8">Multicopper oxidase</fullName>
    </submittedName>
</protein>
<evidence type="ECO:0000256" key="1">
    <source>
        <dbReference type="ARBA" id="ARBA00010609"/>
    </source>
</evidence>
<accession>A0A2J6RR22</accession>
<dbReference type="PANTHER" id="PTHR11709:SF394">
    <property type="entry name" value="FI03373P-RELATED"/>
    <property type="match status" value="1"/>
</dbReference>
<dbReference type="GO" id="GO:0005507">
    <property type="term" value="F:copper ion binding"/>
    <property type="evidence" value="ECO:0007669"/>
    <property type="project" value="InterPro"/>
</dbReference>
<feature type="domain" description="Plastocyanin-like" evidence="5">
    <location>
        <begin position="200"/>
        <end position="352"/>
    </location>
</feature>
<evidence type="ECO:0000256" key="3">
    <source>
        <dbReference type="ARBA" id="ARBA00023002"/>
    </source>
</evidence>
<dbReference type="GO" id="GO:0016491">
    <property type="term" value="F:oxidoreductase activity"/>
    <property type="evidence" value="ECO:0007669"/>
    <property type="project" value="UniProtKB-KW"/>
</dbReference>
<comment type="similarity">
    <text evidence="1">Belongs to the multicopper oxidase family.</text>
</comment>
<dbReference type="AlphaFoldDB" id="A0A2J6RR22"/>
<dbReference type="EMBL" id="KZ613945">
    <property type="protein sequence ID" value="PMD40952.1"/>
    <property type="molecule type" value="Genomic_DNA"/>
</dbReference>
<feature type="domain" description="Plastocyanin-like" evidence="6">
    <location>
        <begin position="460"/>
        <end position="586"/>
    </location>
</feature>
<evidence type="ECO:0000313" key="8">
    <source>
        <dbReference type="EMBL" id="PMD40952.1"/>
    </source>
</evidence>
<dbReference type="Proteomes" id="UP000235786">
    <property type="component" value="Unassembled WGS sequence"/>
</dbReference>
<dbReference type="Pfam" id="PF07732">
    <property type="entry name" value="Cu-oxidase_3"/>
    <property type="match status" value="1"/>
</dbReference>
<dbReference type="InterPro" id="IPR035666">
    <property type="entry name" value="MCO_CuRO_3"/>
</dbReference>
<dbReference type="OrthoDB" id="2121828at2759"/>
<sequence length="627" mass="70221">MAKPLISSTLFSFPKLLLWSLPLLFILIYTYLFSGLDTKLSTLISFISSAEKALNATAPIRHGASFTPDFILRVTEEPFTQSCITKQDVILINGTSPGPELRLKEGNIYWIRVFNGLENKNLTMHWHGLSMAVSPFSDGTPGASQWPIPSNHYFDYELEIEIGHAGTYFYHSHIGFQAVTAAGPLIVEDSGTPPYEYDDERIIALADVFEKMDKEIEDGLIGNPFQWSGETANILVNGLGQLHGSSASPGCELASISVEPDKTYRFRFIGGTALSFVTLAFQDHEEMTLIEADGNYVQPVNVSYLQIGSGQRFSVLFKTKPRSALEKTQFFMQVETRDRPTLTRSYAILDYKLPSSKRVPLLIVPRLALPSGDPPLTLPPTTLGWLDQTLLSLFPDPDFPPTSTVTRRITIRTHQIITNNSITWEQDSLPWIETFPTEPYLVSLYKNNSLLFPSVSRAHENEGIDPITRVFPAAIGEVIEIIIQNTGSDVGSIDVHPFHAHGAHYYDLGSGNGTYNPVENEEKIKGLQLAKRDTTMLYKYSEKTVPGIDMGWRAWRLRVTEPGVWMIHCHILQHMVMGMQTVWVMGNEDEIMKVPYEHIVGYLEFGGSVNGNETHDPHVVHFKGNDL</sequence>
<keyword evidence="3" id="KW-0560">Oxidoreductase</keyword>
<evidence type="ECO:0000259" key="6">
    <source>
        <dbReference type="Pfam" id="PF07731"/>
    </source>
</evidence>
<dbReference type="CDD" id="cd13895">
    <property type="entry name" value="CuRO_3_AAO_like_2"/>
    <property type="match status" value="1"/>
</dbReference>
<dbReference type="SUPFAM" id="SSF49503">
    <property type="entry name" value="Cupredoxins"/>
    <property type="match status" value="3"/>
</dbReference>
<proteinExistence type="inferred from homology"/>
<keyword evidence="4" id="KW-0186">Copper</keyword>
<evidence type="ECO:0000313" key="9">
    <source>
        <dbReference type="Proteomes" id="UP000235786"/>
    </source>
</evidence>
<gene>
    <name evidence="8" type="ORF">L207DRAFT_633884</name>
</gene>
<keyword evidence="9" id="KW-1185">Reference proteome</keyword>
<dbReference type="STRING" id="1149755.A0A2J6RR22"/>
<dbReference type="InterPro" id="IPR011706">
    <property type="entry name" value="Cu-oxidase_C"/>
</dbReference>
<dbReference type="Pfam" id="PF07731">
    <property type="entry name" value="Cu-oxidase_2"/>
    <property type="match status" value="1"/>
</dbReference>
<dbReference type="InterPro" id="IPR017762">
    <property type="entry name" value="Multicopper_oxidase_fun"/>
</dbReference>